<evidence type="ECO:0000313" key="4">
    <source>
        <dbReference type="RefSeq" id="XP_029291743.1"/>
    </source>
</evidence>
<name>A0A6J2PZU9_COTGO</name>
<sequence>MTWTEAQSYCRANYRDLASVRNMAENQKIQDLVPAGGKAWIGLSRDSWKFWSAGQPDNYGYNKACVVARFNSFGRWGDVPCGRKYPFICYSPLPKQELKLFKLKVKKSSSADLDDPAVLENMLLTIKQKLKGLDENIQVNWKKQPDGKVFYKEKKTKEEEKTKDEL</sequence>
<dbReference type="RefSeq" id="XP_029291743.1">
    <property type="nucleotide sequence ID" value="XM_029435883.1"/>
</dbReference>
<dbReference type="GeneID" id="115010953"/>
<dbReference type="SMART" id="SM00034">
    <property type="entry name" value="CLECT"/>
    <property type="match status" value="1"/>
</dbReference>
<gene>
    <name evidence="4" type="primary">LOC115010953</name>
</gene>
<dbReference type="AlphaFoldDB" id="A0A6J2PZU9"/>
<evidence type="ECO:0000259" key="2">
    <source>
        <dbReference type="PROSITE" id="PS50041"/>
    </source>
</evidence>
<reference evidence="4" key="1">
    <citation type="submission" date="2025-08" db="UniProtKB">
        <authorList>
            <consortium name="RefSeq"/>
        </authorList>
    </citation>
    <scope>IDENTIFICATION</scope>
</reference>
<dbReference type="PROSITE" id="PS00615">
    <property type="entry name" value="C_TYPE_LECTIN_1"/>
    <property type="match status" value="1"/>
</dbReference>
<dbReference type="PROSITE" id="PS50041">
    <property type="entry name" value="C_TYPE_LECTIN_2"/>
    <property type="match status" value="1"/>
</dbReference>
<organism evidence="3 4">
    <name type="scientific">Cottoperca gobio</name>
    <name type="common">Frogmouth</name>
    <name type="synonym">Aphritis gobio</name>
    <dbReference type="NCBI Taxonomy" id="56716"/>
    <lineage>
        <taxon>Eukaryota</taxon>
        <taxon>Metazoa</taxon>
        <taxon>Chordata</taxon>
        <taxon>Craniata</taxon>
        <taxon>Vertebrata</taxon>
        <taxon>Euteleostomi</taxon>
        <taxon>Actinopterygii</taxon>
        <taxon>Neopterygii</taxon>
        <taxon>Teleostei</taxon>
        <taxon>Neoteleostei</taxon>
        <taxon>Acanthomorphata</taxon>
        <taxon>Eupercaria</taxon>
        <taxon>Perciformes</taxon>
        <taxon>Notothenioidei</taxon>
        <taxon>Bovichtidae</taxon>
        <taxon>Cottoperca</taxon>
    </lineage>
</organism>
<evidence type="ECO:0000256" key="1">
    <source>
        <dbReference type="ARBA" id="ARBA00023157"/>
    </source>
</evidence>
<dbReference type="InterPro" id="IPR001304">
    <property type="entry name" value="C-type_lectin-like"/>
</dbReference>
<protein>
    <submittedName>
        <fullName evidence="4">L-selectin-like</fullName>
    </submittedName>
</protein>
<dbReference type="Gene3D" id="3.10.100.10">
    <property type="entry name" value="Mannose-Binding Protein A, subunit A"/>
    <property type="match status" value="1"/>
</dbReference>
<dbReference type="Proteomes" id="UP000504630">
    <property type="component" value="Chromosome 7"/>
</dbReference>
<evidence type="ECO:0000313" key="3">
    <source>
        <dbReference type="Proteomes" id="UP000504630"/>
    </source>
</evidence>
<dbReference type="SUPFAM" id="SSF56436">
    <property type="entry name" value="C-type lectin-like"/>
    <property type="match status" value="1"/>
</dbReference>
<dbReference type="OrthoDB" id="6369810at2759"/>
<keyword evidence="1" id="KW-1015">Disulfide bond</keyword>
<feature type="domain" description="C-type lectin" evidence="2">
    <location>
        <begin position="1"/>
        <end position="90"/>
    </location>
</feature>
<proteinExistence type="predicted"/>
<dbReference type="InParanoid" id="A0A6J2PZU9"/>
<dbReference type="InterPro" id="IPR016186">
    <property type="entry name" value="C-type_lectin-like/link_sf"/>
</dbReference>
<dbReference type="InterPro" id="IPR016187">
    <property type="entry name" value="CTDL_fold"/>
</dbReference>
<dbReference type="PANTHER" id="PTHR45784">
    <property type="entry name" value="C-TYPE LECTIN DOMAIN FAMILY 20 MEMBER A-RELATED"/>
    <property type="match status" value="1"/>
</dbReference>
<dbReference type="InterPro" id="IPR018378">
    <property type="entry name" value="C-type_lectin_CS"/>
</dbReference>
<dbReference type="KEGG" id="cgob:115010953"/>
<accession>A0A6J2PZU9</accession>
<dbReference type="Pfam" id="PF00059">
    <property type="entry name" value="Lectin_C"/>
    <property type="match status" value="1"/>
</dbReference>
<dbReference type="PANTHER" id="PTHR45784:SF3">
    <property type="entry name" value="C-TYPE LECTIN DOMAIN FAMILY 4 MEMBER K-LIKE-RELATED"/>
    <property type="match status" value="1"/>
</dbReference>
<keyword evidence="3" id="KW-1185">Reference proteome</keyword>